<reference evidence="2 3" key="1">
    <citation type="submission" date="2017-04" db="EMBL/GenBank/DDBJ databases">
        <authorList>
            <person name="Afonso C.L."/>
            <person name="Miller P.J."/>
            <person name="Scott M.A."/>
            <person name="Spackman E."/>
            <person name="Goraichik I."/>
            <person name="Dimitrov K.M."/>
            <person name="Suarez D.L."/>
            <person name="Swayne D.E."/>
        </authorList>
    </citation>
    <scope>NUCLEOTIDE SEQUENCE [LARGE SCALE GENOMIC DNA]</scope>
    <source>
        <strain evidence="2 3">B5P</strain>
    </source>
</reference>
<dbReference type="GO" id="GO:0005829">
    <property type="term" value="C:cytosol"/>
    <property type="evidence" value="ECO:0007669"/>
    <property type="project" value="TreeGrafter"/>
</dbReference>
<evidence type="ECO:0000313" key="3">
    <source>
        <dbReference type="Proteomes" id="UP000193083"/>
    </source>
</evidence>
<evidence type="ECO:0000259" key="1">
    <source>
        <dbReference type="Pfam" id="PF02538"/>
    </source>
</evidence>
<dbReference type="InterPro" id="IPR045079">
    <property type="entry name" value="Oxoprolinase-like"/>
</dbReference>
<dbReference type="RefSeq" id="WP_085466612.1">
    <property type="nucleotide sequence ID" value="NZ_FXBL01000004.1"/>
</dbReference>
<dbReference type="PANTHER" id="PTHR11365:SF23">
    <property type="entry name" value="HYPOTHETICAL 5-OXOPROLINASE (EUROFUNG)-RELATED"/>
    <property type="match status" value="1"/>
</dbReference>
<sequence length="559" mass="59567">MSRTPLSLIDKQVMWNRLIAVVEEQAQTLQRTAFSTIVRESGDLAAGVFDVKGRMLAQAVTGTPGHINTMALNVGHVLEAHPAETMQDGDVYITNDPWLGTGHTNDFCITTPVFRDGGIVGLFACNCHLMDIGGVLGPTSSTDLYMEGLIIPILKLVEAGKVNETLMAIIRTNTRMPVDTEGDVYAMIACNDVGYAGLNMMMDEFGINDLSELAEHIVETSREAVLANIRALPFGTWHSEMWLDGYDEPIRLKAALTISHDGINVDFTGSSPMVRQNINVPICYTLAYTSFGIGCIVSKGIPNNAGSLAPITVSSPEGTIMHALKPAAVVSRHIVGISLPDLVFGALRQAVPDRVPAEGAGCLWHVNGTGPRRSPPVYGDTFRVGVVTTGGMGALPFRDGLSATGYPSGVRGGPVEIFESMSTLVMWRKQYRQDSGGAGKFRGGLGQEMILANSLPEPFTYFASYERTRFAPRGVDGGADGAIGTIHLSSGEKLAGKGTYSIPAGTRLYINSPGAGGHGNPLDRDRAAILRDLELGLISPEAAEKLYGFDPAPAMEAAE</sequence>
<dbReference type="InterPro" id="IPR003692">
    <property type="entry name" value="Hydantoinase_B"/>
</dbReference>
<dbReference type="PANTHER" id="PTHR11365">
    <property type="entry name" value="5-OXOPROLINASE RELATED"/>
    <property type="match status" value="1"/>
</dbReference>
<organism evidence="2 3">
    <name type="scientific">Mesorhizobium australicum</name>
    <dbReference type="NCBI Taxonomy" id="536018"/>
    <lineage>
        <taxon>Bacteria</taxon>
        <taxon>Pseudomonadati</taxon>
        <taxon>Pseudomonadota</taxon>
        <taxon>Alphaproteobacteria</taxon>
        <taxon>Hyphomicrobiales</taxon>
        <taxon>Phyllobacteriaceae</taxon>
        <taxon>Mesorhizobium</taxon>
    </lineage>
</organism>
<name>A0A1X7PQ56_9HYPH</name>
<dbReference type="EMBL" id="FXBL01000004">
    <property type="protein sequence ID" value="SMH53934.1"/>
    <property type="molecule type" value="Genomic_DNA"/>
</dbReference>
<dbReference type="Pfam" id="PF02538">
    <property type="entry name" value="Hydantoinase_B"/>
    <property type="match status" value="1"/>
</dbReference>
<dbReference type="OrthoDB" id="9761586at2"/>
<accession>A0A1X7PQ56</accession>
<dbReference type="GO" id="GO:0017168">
    <property type="term" value="F:5-oxoprolinase (ATP-hydrolyzing) activity"/>
    <property type="evidence" value="ECO:0007669"/>
    <property type="project" value="TreeGrafter"/>
</dbReference>
<keyword evidence="3" id="KW-1185">Reference proteome</keyword>
<gene>
    <name evidence="2" type="ORF">SAMN02982922_4973</name>
</gene>
<protein>
    <submittedName>
        <fullName evidence="2">N-methylhydantoinase B</fullName>
    </submittedName>
</protein>
<feature type="domain" description="Hydantoinase B/oxoprolinase" evidence="1">
    <location>
        <begin position="10"/>
        <end position="521"/>
    </location>
</feature>
<evidence type="ECO:0000313" key="2">
    <source>
        <dbReference type="EMBL" id="SMH53934.1"/>
    </source>
</evidence>
<proteinExistence type="predicted"/>
<dbReference type="GO" id="GO:0006749">
    <property type="term" value="P:glutathione metabolic process"/>
    <property type="evidence" value="ECO:0007669"/>
    <property type="project" value="TreeGrafter"/>
</dbReference>
<dbReference type="AlphaFoldDB" id="A0A1X7PQ56"/>
<dbReference type="Proteomes" id="UP000193083">
    <property type="component" value="Unassembled WGS sequence"/>
</dbReference>